<gene>
    <name evidence="1" type="ORF">MRBLWS13_003594</name>
</gene>
<reference evidence="1" key="1">
    <citation type="submission" date="2024-04" db="EMBL/GenBank/DDBJ databases">
        <authorList>
            <person name="Roder T."/>
            <person name="Oberhansli S."/>
            <person name="Kreuzer M."/>
        </authorList>
    </citation>
    <scope>NUCLEOTIDE SEQUENCE</scope>
    <source>
        <strain evidence="1">LWS13-1.2</strain>
    </source>
</reference>
<evidence type="ECO:0000313" key="1">
    <source>
        <dbReference type="EMBL" id="WZO35879.1"/>
    </source>
</evidence>
<protein>
    <recommendedName>
        <fullName evidence="2">Tetracycline repressor TetR C-terminal domain-containing protein</fullName>
    </recommendedName>
</protein>
<organism evidence="1">
    <name type="scientific">Microbacterium sp. LWS13-1.2</name>
    <dbReference type="NCBI Taxonomy" id="3135264"/>
    <lineage>
        <taxon>Bacteria</taxon>
        <taxon>Bacillati</taxon>
        <taxon>Actinomycetota</taxon>
        <taxon>Actinomycetes</taxon>
        <taxon>Micrococcales</taxon>
        <taxon>Microbacteriaceae</taxon>
        <taxon>Microbacterium</taxon>
    </lineage>
</organism>
<dbReference type="SUPFAM" id="SSF48498">
    <property type="entry name" value="Tetracyclin repressor-like, C-terminal domain"/>
    <property type="match status" value="1"/>
</dbReference>
<dbReference type="Gene3D" id="1.10.357.10">
    <property type="entry name" value="Tetracycline Repressor, domain 2"/>
    <property type="match status" value="1"/>
</dbReference>
<dbReference type="AlphaFoldDB" id="A0AAU6SG35"/>
<dbReference type="RefSeq" id="WP_349426696.1">
    <property type="nucleotide sequence ID" value="NZ_CP151632.1"/>
</dbReference>
<sequence>MRTSGAGGDERAAARGGERLDLLALLAGHAQSMVRQQAEGPYPEQNLAAQLGPVLAARFADYPRSSAAFADAARDGDRDAALHFGIERLLAGVAALIAERTGSDLA</sequence>
<accession>A0AAU6SG35</accession>
<dbReference type="InterPro" id="IPR036271">
    <property type="entry name" value="Tet_transcr_reg_TetR-rel_C_sf"/>
</dbReference>
<evidence type="ECO:0008006" key="2">
    <source>
        <dbReference type="Google" id="ProtNLM"/>
    </source>
</evidence>
<proteinExistence type="predicted"/>
<dbReference type="EMBL" id="CP151632">
    <property type="protein sequence ID" value="WZO35879.1"/>
    <property type="molecule type" value="Genomic_DNA"/>
</dbReference>
<name>A0AAU6SG35_9MICO</name>